<dbReference type="InterPro" id="IPR000358">
    <property type="entry name" value="RNR_small_fam"/>
</dbReference>
<dbReference type="KEGG" id="tpf:TPHA_0E03220"/>
<dbReference type="OMA" id="MMENIYD"/>
<dbReference type="InterPro" id="IPR012348">
    <property type="entry name" value="RNR-like"/>
</dbReference>
<comment type="similarity">
    <text evidence="1">Belongs to the ribonucleoside diphosphate reductase small chain family.</text>
</comment>
<dbReference type="RefSeq" id="XP_003685846.1">
    <property type="nucleotide sequence ID" value="XM_003685798.1"/>
</dbReference>
<evidence type="ECO:0000256" key="1">
    <source>
        <dbReference type="ARBA" id="ARBA00009303"/>
    </source>
</evidence>
<protein>
    <submittedName>
        <fullName evidence="2">Uncharacterized protein</fullName>
    </submittedName>
</protein>
<keyword evidence="3" id="KW-1185">Reference proteome</keyword>
<dbReference type="Gene3D" id="1.10.620.20">
    <property type="entry name" value="Ribonucleotide Reductase, subunit A"/>
    <property type="match status" value="1"/>
</dbReference>
<dbReference type="PANTHER" id="PTHR23409:SF18">
    <property type="entry name" value="RIBONUCLEOSIDE-DIPHOSPHATE REDUCTASE SUBUNIT M2"/>
    <property type="match status" value="1"/>
</dbReference>
<dbReference type="SUPFAM" id="SSF47240">
    <property type="entry name" value="Ferritin-like"/>
    <property type="match status" value="1"/>
</dbReference>
<organism evidence="2 3">
    <name type="scientific">Tetrapisispora phaffii (strain ATCC 24235 / CBS 4417 / NBRC 1672 / NRRL Y-8282 / UCD 70-5)</name>
    <name type="common">Yeast</name>
    <name type="synonym">Fabospora phaffii</name>
    <dbReference type="NCBI Taxonomy" id="1071381"/>
    <lineage>
        <taxon>Eukaryota</taxon>
        <taxon>Fungi</taxon>
        <taxon>Dikarya</taxon>
        <taxon>Ascomycota</taxon>
        <taxon>Saccharomycotina</taxon>
        <taxon>Saccharomycetes</taxon>
        <taxon>Saccharomycetales</taxon>
        <taxon>Saccharomycetaceae</taxon>
        <taxon>Tetrapisispora</taxon>
    </lineage>
</organism>
<dbReference type="Pfam" id="PF00268">
    <property type="entry name" value="Ribonuc_red_sm"/>
    <property type="match status" value="1"/>
</dbReference>
<dbReference type="EMBL" id="HE612860">
    <property type="protein sequence ID" value="CCE63412.1"/>
    <property type="molecule type" value="Genomic_DNA"/>
</dbReference>
<name>G8BU34_TETPH</name>
<dbReference type="CDD" id="cd01049">
    <property type="entry name" value="RNRR2"/>
    <property type="match status" value="1"/>
</dbReference>
<sequence length="352" mass="40454">MSSITEFFAEHKAKRHLLKESQKDEVILIENHRRFVLFPIKYHEVYDAYKQREALFWTAEELDFTKDIENFNGEEISEDEKEYITRLLALFASNDMDKLNLTENLSAEVQIPEAKCFYGFQIMLDNIHQEVYSLIIDAIIKDNGKRVSMFDDLKKLSNINDKLEYAKTWFENEDHLFGEKLIAFAAVQGIFSLAAYASIFSPKGGKLFPGLQKGVQNMFRDRALHTDFQSLMYAHLKHDVDPVVVNRIITDAVKIEKASLKDTLPIEKFGLKIAEMEQLIEHVADFLLVSFGAEKEYNVANPFPFMEKVAIPGNTNSFAKKVADYHKASDIAQTSTNEKKDGEANFSMTEDF</sequence>
<gene>
    <name evidence="2" type="primary">TPHA0E03220</name>
    <name evidence="2" type="ordered locus">TPHA_0E03220</name>
</gene>
<proteinExistence type="inferred from homology"/>
<dbReference type="AlphaFoldDB" id="G8BU34"/>
<accession>G8BU34</accession>
<reference evidence="2 3" key="1">
    <citation type="journal article" date="2011" name="Proc. Natl. Acad. Sci. U.S.A.">
        <title>Evolutionary erosion of yeast sex chromosomes by mating-type switching accidents.</title>
        <authorList>
            <person name="Gordon J.L."/>
            <person name="Armisen D."/>
            <person name="Proux-Wera E."/>
            <person name="Oheigeartaigh S.S."/>
            <person name="Byrne K.P."/>
            <person name="Wolfe K.H."/>
        </authorList>
    </citation>
    <scope>NUCLEOTIDE SEQUENCE [LARGE SCALE GENOMIC DNA]</scope>
    <source>
        <strain evidence="3">ATCC 24235 / CBS 4417 / NBRC 1672 / NRRL Y-8282 / UCD 70-5</strain>
    </source>
</reference>
<evidence type="ECO:0000313" key="2">
    <source>
        <dbReference type="EMBL" id="CCE63412.1"/>
    </source>
</evidence>
<dbReference type="eggNOG" id="KOG1567">
    <property type="taxonomic scope" value="Eukaryota"/>
</dbReference>
<dbReference type="GeneID" id="11531348"/>
<dbReference type="Proteomes" id="UP000005666">
    <property type="component" value="Chromosome 5"/>
</dbReference>
<dbReference type="GO" id="GO:0009263">
    <property type="term" value="P:deoxyribonucleotide biosynthetic process"/>
    <property type="evidence" value="ECO:0007669"/>
    <property type="project" value="InterPro"/>
</dbReference>
<dbReference type="HOGENOM" id="CLU_035339_0_1_1"/>
<dbReference type="InterPro" id="IPR009078">
    <property type="entry name" value="Ferritin-like_SF"/>
</dbReference>
<evidence type="ECO:0000313" key="3">
    <source>
        <dbReference type="Proteomes" id="UP000005666"/>
    </source>
</evidence>
<dbReference type="PANTHER" id="PTHR23409">
    <property type="entry name" value="RIBONUCLEOSIDE-DIPHOSPHATE REDUCTASE SMALL CHAIN"/>
    <property type="match status" value="1"/>
</dbReference>
<dbReference type="OrthoDB" id="10248373at2759"/>
<dbReference type="InterPro" id="IPR033909">
    <property type="entry name" value="RNR_small"/>
</dbReference>
<dbReference type="STRING" id="1071381.G8BU34"/>
<dbReference type="GO" id="GO:0016491">
    <property type="term" value="F:oxidoreductase activity"/>
    <property type="evidence" value="ECO:0007669"/>
    <property type="project" value="InterPro"/>
</dbReference>